<dbReference type="Proteomes" id="UP001597168">
    <property type="component" value="Unassembled WGS sequence"/>
</dbReference>
<feature type="transmembrane region" description="Helical" evidence="1">
    <location>
        <begin position="93"/>
        <end position="114"/>
    </location>
</feature>
<protein>
    <submittedName>
        <fullName evidence="2">Cytochrome c biogenesis CcdA family protein</fullName>
    </submittedName>
</protein>
<dbReference type="EMBL" id="JBHTLK010000171">
    <property type="protein sequence ID" value="MFD1150625.1"/>
    <property type="molecule type" value="Genomic_DNA"/>
</dbReference>
<name>A0ABW3R108_9PSEU</name>
<dbReference type="PANTHER" id="PTHR31272:SF4">
    <property type="entry name" value="CYTOCHROME C-TYPE BIOGENESIS PROTEIN HI_1454-RELATED"/>
    <property type="match status" value="1"/>
</dbReference>
<evidence type="ECO:0000313" key="3">
    <source>
        <dbReference type="Proteomes" id="UP001597168"/>
    </source>
</evidence>
<proteinExistence type="predicted"/>
<keyword evidence="1" id="KW-1133">Transmembrane helix</keyword>
<gene>
    <name evidence="2" type="ORF">ACFQ3T_26130</name>
</gene>
<sequence length="303" mass="30514">MADVVLLAALAGMVATVNPCGFAMLPAYLALVVHGDGGRSGGVGVGGRSGDVRRSGGVGRALAASAVMTAGFVVVFGVFGLVVAPVAASVQRYLPFVTVVIGAALVVTGALLVAGRTMTVLLPKPTKGAPTRRLGSMFGYGVAYATASLSCTIGPFLAVVGTALGGADVVEGVVAFLAYALGMGLVVGVLAVAATMADNTLATRARALLPHVSRLGGVLLVLVGAYVAYYGVYELRLFFGDADPADPVIEAAGVVQGALVEALTAIGPWPLLAVAVLLVVPGVVLARRRARRRETFRDNASRG</sequence>
<reference evidence="3" key="1">
    <citation type="journal article" date="2019" name="Int. J. Syst. Evol. Microbiol.">
        <title>The Global Catalogue of Microorganisms (GCM) 10K type strain sequencing project: providing services to taxonomists for standard genome sequencing and annotation.</title>
        <authorList>
            <consortium name="The Broad Institute Genomics Platform"/>
            <consortium name="The Broad Institute Genome Sequencing Center for Infectious Disease"/>
            <person name="Wu L."/>
            <person name="Ma J."/>
        </authorList>
    </citation>
    <scope>NUCLEOTIDE SEQUENCE [LARGE SCALE GENOMIC DNA]</scope>
    <source>
        <strain evidence="3">CCUG 60214</strain>
    </source>
</reference>
<feature type="transmembrane region" description="Helical" evidence="1">
    <location>
        <begin position="172"/>
        <end position="194"/>
    </location>
</feature>
<dbReference type="PANTHER" id="PTHR31272">
    <property type="entry name" value="CYTOCHROME C-TYPE BIOGENESIS PROTEIN HI_1454-RELATED"/>
    <property type="match status" value="1"/>
</dbReference>
<feature type="transmembrane region" description="Helical" evidence="1">
    <location>
        <begin position="215"/>
        <end position="233"/>
    </location>
</feature>
<accession>A0ABW3R108</accession>
<feature type="transmembrane region" description="Helical" evidence="1">
    <location>
        <begin position="6"/>
        <end position="31"/>
    </location>
</feature>
<evidence type="ECO:0000256" key="1">
    <source>
        <dbReference type="SAM" id="Phobius"/>
    </source>
</evidence>
<dbReference type="InterPro" id="IPR051790">
    <property type="entry name" value="Cytochrome_c-biogenesis_DsbD"/>
</dbReference>
<feature type="transmembrane region" description="Helical" evidence="1">
    <location>
        <begin position="62"/>
        <end position="87"/>
    </location>
</feature>
<keyword evidence="1" id="KW-0472">Membrane</keyword>
<keyword evidence="3" id="KW-1185">Reference proteome</keyword>
<evidence type="ECO:0000313" key="2">
    <source>
        <dbReference type="EMBL" id="MFD1150625.1"/>
    </source>
</evidence>
<comment type="caution">
    <text evidence="2">The sequence shown here is derived from an EMBL/GenBank/DDBJ whole genome shotgun (WGS) entry which is preliminary data.</text>
</comment>
<keyword evidence="1" id="KW-0812">Transmembrane</keyword>
<dbReference type="RefSeq" id="WP_380726872.1">
    <property type="nucleotide sequence ID" value="NZ_JBHTLK010000171.1"/>
</dbReference>
<feature type="transmembrane region" description="Helical" evidence="1">
    <location>
        <begin position="269"/>
        <end position="287"/>
    </location>
</feature>
<feature type="transmembrane region" description="Helical" evidence="1">
    <location>
        <begin position="134"/>
        <end position="160"/>
    </location>
</feature>
<organism evidence="2 3">
    <name type="scientific">Saccharothrix hoggarensis</name>
    <dbReference type="NCBI Taxonomy" id="913853"/>
    <lineage>
        <taxon>Bacteria</taxon>
        <taxon>Bacillati</taxon>
        <taxon>Actinomycetota</taxon>
        <taxon>Actinomycetes</taxon>
        <taxon>Pseudonocardiales</taxon>
        <taxon>Pseudonocardiaceae</taxon>
        <taxon>Saccharothrix</taxon>
    </lineage>
</organism>